<evidence type="ECO:0000313" key="1">
    <source>
        <dbReference type="EMBL" id="JAD33729.1"/>
    </source>
</evidence>
<name>A0A0A9Q3W2_ARUDO</name>
<accession>A0A0A9Q3W2</accession>
<dbReference type="EMBL" id="GBRH01264166">
    <property type="protein sequence ID" value="JAD33729.1"/>
    <property type="molecule type" value="Transcribed_RNA"/>
</dbReference>
<sequence length="24" mass="2597">MDATYLHGISCMTNVAICDIAILK</sequence>
<dbReference type="AlphaFoldDB" id="A0A0A9Q3W2"/>
<protein>
    <submittedName>
        <fullName evidence="1">Uncharacterized protein</fullName>
    </submittedName>
</protein>
<reference evidence="1" key="2">
    <citation type="journal article" date="2015" name="Data Brief">
        <title>Shoot transcriptome of the giant reed, Arundo donax.</title>
        <authorList>
            <person name="Barrero R.A."/>
            <person name="Guerrero F.D."/>
            <person name="Moolhuijzen P."/>
            <person name="Goolsby J.A."/>
            <person name="Tidwell J."/>
            <person name="Bellgard S.E."/>
            <person name="Bellgard M.I."/>
        </authorList>
    </citation>
    <scope>NUCLEOTIDE SEQUENCE</scope>
    <source>
        <tissue evidence="1">Shoot tissue taken approximately 20 cm above the soil surface</tissue>
    </source>
</reference>
<proteinExistence type="predicted"/>
<organism evidence="1">
    <name type="scientific">Arundo donax</name>
    <name type="common">Giant reed</name>
    <name type="synonym">Donax arundinaceus</name>
    <dbReference type="NCBI Taxonomy" id="35708"/>
    <lineage>
        <taxon>Eukaryota</taxon>
        <taxon>Viridiplantae</taxon>
        <taxon>Streptophyta</taxon>
        <taxon>Embryophyta</taxon>
        <taxon>Tracheophyta</taxon>
        <taxon>Spermatophyta</taxon>
        <taxon>Magnoliopsida</taxon>
        <taxon>Liliopsida</taxon>
        <taxon>Poales</taxon>
        <taxon>Poaceae</taxon>
        <taxon>PACMAD clade</taxon>
        <taxon>Arundinoideae</taxon>
        <taxon>Arundineae</taxon>
        <taxon>Arundo</taxon>
    </lineage>
</organism>
<reference evidence="1" key="1">
    <citation type="submission" date="2014-09" db="EMBL/GenBank/DDBJ databases">
        <authorList>
            <person name="Magalhaes I.L.F."/>
            <person name="Oliveira U."/>
            <person name="Santos F.R."/>
            <person name="Vidigal T.H.D.A."/>
            <person name="Brescovit A.D."/>
            <person name="Santos A.J."/>
        </authorList>
    </citation>
    <scope>NUCLEOTIDE SEQUENCE</scope>
    <source>
        <tissue evidence="1">Shoot tissue taken approximately 20 cm above the soil surface</tissue>
    </source>
</reference>